<dbReference type="Gene3D" id="1.10.510.10">
    <property type="entry name" value="Transferase(Phosphotransferase) domain 1"/>
    <property type="match status" value="1"/>
</dbReference>
<dbReference type="SUPFAM" id="SSF56112">
    <property type="entry name" value="Protein kinase-like (PK-like)"/>
    <property type="match status" value="1"/>
</dbReference>
<reference evidence="6 7" key="1">
    <citation type="journal article" name="Sci. Rep.">
        <title>Telomere-to-telomere assembled and centromere annotated genomes of the two main subspecies of the button mushroom Agaricus bisporus reveal especially polymorphic chromosome ends.</title>
        <authorList>
            <person name="Sonnenberg A.S.M."/>
            <person name="Sedaghat-Telgerd N."/>
            <person name="Lavrijssen B."/>
            <person name="Ohm R.A."/>
            <person name="Hendrickx P.M."/>
            <person name="Scholtmeijer K."/>
            <person name="Baars J.J.P."/>
            <person name="van Peer A."/>
        </authorList>
    </citation>
    <scope>NUCLEOTIDE SEQUENCE [LARGE SCALE GENOMIC DNA]</scope>
    <source>
        <strain evidence="6 7">H119_p4</strain>
    </source>
</reference>
<evidence type="ECO:0000256" key="1">
    <source>
        <dbReference type="ARBA" id="ARBA00004123"/>
    </source>
</evidence>
<organism evidence="6 7">
    <name type="scientific">Agaricus bisporus var. burnettii</name>
    <dbReference type="NCBI Taxonomy" id="192524"/>
    <lineage>
        <taxon>Eukaryota</taxon>
        <taxon>Fungi</taxon>
        <taxon>Dikarya</taxon>
        <taxon>Basidiomycota</taxon>
        <taxon>Agaricomycotina</taxon>
        <taxon>Agaricomycetes</taxon>
        <taxon>Agaricomycetidae</taxon>
        <taxon>Agaricales</taxon>
        <taxon>Agaricineae</taxon>
        <taxon>Agaricaceae</taxon>
        <taxon>Agaricus</taxon>
    </lineage>
</organism>
<evidence type="ECO:0000313" key="6">
    <source>
        <dbReference type="EMBL" id="KAF7760829.1"/>
    </source>
</evidence>
<feature type="domain" description="Protein kinase" evidence="5">
    <location>
        <begin position="173"/>
        <end position="454"/>
    </location>
</feature>
<name>A0A8H7C163_AGABI</name>
<evidence type="ECO:0000313" key="7">
    <source>
        <dbReference type="Proteomes" id="UP000629468"/>
    </source>
</evidence>
<dbReference type="InterPro" id="IPR000719">
    <property type="entry name" value="Prot_kinase_dom"/>
</dbReference>
<dbReference type="Proteomes" id="UP000629468">
    <property type="component" value="Unassembled WGS sequence"/>
</dbReference>
<comment type="caution">
    <text evidence="6">The sequence shown here is derived from an EMBL/GenBank/DDBJ whole genome shotgun (WGS) entry which is preliminary data.</text>
</comment>
<dbReference type="AlphaFoldDB" id="A0A8H7C163"/>
<dbReference type="EMBL" id="JABXXO010000014">
    <property type="protein sequence ID" value="KAF7760829.1"/>
    <property type="molecule type" value="Genomic_DNA"/>
</dbReference>
<comment type="subcellular location">
    <subcellularLocation>
        <location evidence="1">Nucleus</location>
    </subcellularLocation>
</comment>
<dbReference type="SUPFAM" id="SSF89817">
    <property type="entry name" value="Mago nashi protein"/>
    <property type="match status" value="1"/>
</dbReference>
<dbReference type="Pfam" id="PF02792">
    <property type="entry name" value="Mago_nashi"/>
    <property type="match status" value="1"/>
</dbReference>
<dbReference type="PROSITE" id="PS00108">
    <property type="entry name" value="PROTEIN_KINASE_ST"/>
    <property type="match status" value="1"/>
</dbReference>
<dbReference type="GO" id="GO:0005524">
    <property type="term" value="F:ATP binding"/>
    <property type="evidence" value="ECO:0007669"/>
    <property type="project" value="InterPro"/>
</dbReference>
<dbReference type="Pfam" id="PF00069">
    <property type="entry name" value="Pkinase"/>
    <property type="match status" value="1"/>
</dbReference>
<accession>A0A8H7C163</accession>
<dbReference type="EC" id="2.7.11.1" evidence="3"/>
<dbReference type="InterPro" id="IPR004023">
    <property type="entry name" value="Mago_nashi"/>
</dbReference>
<gene>
    <name evidence="6" type="ORF">Agabi119p4_10238</name>
</gene>
<dbReference type="PANTHER" id="PTHR11909">
    <property type="entry name" value="CASEIN KINASE-RELATED"/>
    <property type="match status" value="1"/>
</dbReference>
<dbReference type="InterPro" id="IPR036605">
    <property type="entry name" value="Mago_nashi_sf"/>
</dbReference>
<evidence type="ECO:0000256" key="2">
    <source>
        <dbReference type="ARBA" id="ARBA00009270"/>
    </source>
</evidence>
<dbReference type="Gene3D" id="3.30.1560.10">
    <property type="entry name" value="Mago nashi"/>
    <property type="match status" value="1"/>
</dbReference>
<dbReference type="SMART" id="SM00220">
    <property type="entry name" value="S_TKc"/>
    <property type="match status" value="1"/>
</dbReference>
<evidence type="ECO:0000256" key="4">
    <source>
        <dbReference type="ARBA" id="ARBA00023242"/>
    </source>
</evidence>
<dbReference type="InterPro" id="IPR050235">
    <property type="entry name" value="CK1_Ser-Thr_kinase"/>
</dbReference>
<dbReference type="GO" id="GO:0004674">
    <property type="term" value="F:protein serine/threonine kinase activity"/>
    <property type="evidence" value="ECO:0007669"/>
    <property type="project" value="UniProtKB-EC"/>
</dbReference>
<dbReference type="InterPro" id="IPR008271">
    <property type="entry name" value="Ser/Thr_kinase_AS"/>
</dbReference>
<sequence>MAPSDNDPFYLRYYTGHSGKHGHEFLEFEYSHGRLRYANNSNYRNDSLIRKEMWIGPLVVKELKRIIESSEITKEDDTNWPKKNIVGKQELEIRVGNDHICFETAKIGPQVFDFLAYFPPLQNQTHIGMIIVRFTIALDIMSRKRASSLSVLTRNLLLPPMAAVDYTTFAGKYRLEEEIANGGCGTVFLGVHTIAGKEVAIKIEPAVARNSPLKQESRIYKSLMGGPGVPWIMWSGKQGDYNVMIIDLMGPSLEDLFKMCNRHFSLKSVLLLADQLISRIEFIHSKNFVHRDVKPANFVMGTGKSAHLVNVIDFGLAKKFRDSRTSNHIPFKQDDVHGVGTSLFAAINTHLGIESARRDDLESLAYMLIYFLRGTLPWRKLRAPAVPPQLSDETQPNPDYNPISATWDLIRDSKLANEALLTVGLPPEFDVLYKYARGLEFDDLPDYEGLRRLFRGLAARVGIEYDDVYDWTILSETSSKKKSTHSRHAVRSSEANLRLAYDRLCLSLYTYLEEATGYLSPHRCGPHIHQPYLEAPFISSDDIKSDFSDSLVSLSLRAARPQKERQTSSVFLQLYDTFVLRPFGFPFIRFTNFLETALRL</sequence>
<keyword evidence="4" id="KW-0539">Nucleus</keyword>
<dbReference type="GO" id="GO:0035145">
    <property type="term" value="C:exon-exon junction complex"/>
    <property type="evidence" value="ECO:0007669"/>
    <property type="project" value="InterPro"/>
</dbReference>
<dbReference type="GO" id="GO:0008380">
    <property type="term" value="P:RNA splicing"/>
    <property type="evidence" value="ECO:0007669"/>
    <property type="project" value="InterPro"/>
</dbReference>
<dbReference type="InterPro" id="IPR011009">
    <property type="entry name" value="Kinase-like_dom_sf"/>
</dbReference>
<proteinExistence type="inferred from homology"/>
<dbReference type="CDD" id="cd14016">
    <property type="entry name" value="STKc_CK1"/>
    <property type="match status" value="1"/>
</dbReference>
<evidence type="ECO:0000259" key="5">
    <source>
        <dbReference type="PROSITE" id="PS50011"/>
    </source>
</evidence>
<comment type="similarity">
    <text evidence="2">Belongs to the mago nashi family.</text>
</comment>
<evidence type="ECO:0000256" key="3">
    <source>
        <dbReference type="ARBA" id="ARBA00012513"/>
    </source>
</evidence>
<protein>
    <recommendedName>
        <fullName evidence="3">non-specific serine/threonine protein kinase</fullName>
        <ecNumber evidence="3">2.7.11.1</ecNumber>
    </recommendedName>
</protein>
<dbReference type="PROSITE" id="PS50011">
    <property type="entry name" value="PROTEIN_KINASE_DOM"/>
    <property type="match status" value="1"/>
</dbReference>